<gene>
    <name evidence="1" type="ORF">GGQ63_002674</name>
</gene>
<keyword evidence="2" id="KW-1185">Reference proteome</keyword>
<dbReference type="Pfam" id="PF10127">
    <property type="entry name" value="RlaP"/>
    <property type="match status" value="1"/>
</dbReference>
<dbReference type="RefSeq" id="WP_183856593.1">
    <property type="nucleotide sequence ID" value="NZ_JACHOO010000005.1"/>
</dbReference>
<proteinExistence type="predicted"/>
<protein>
    <recommendedName>
        <fullName evidence="3">Nucleotidyltransferase</fullName>
    </recommendedName>
</protein>
<comment type="caution">
    <text evidence="1">The sequence shown here is derived from an EMBL/GenBank/DDBJ whole genome shotgun (WGS) entry which is preliminary data.</text>
</comment>
<sequence>MRTLNASFDPAVVARIDQRLAGIENAENVDILLAIESGSRAWGFPSPDSDYDCRFIYRRELKDYLRLDPLRDVIETPLDAVLDVNGWDLAKFLKLLLKGNAVAVEWLMAPFVYGGQPGFRAEALELARSVVTQAATARHYLHLGESIWRPSKDGTMPLKRVFYALRPAVALCWLSERPGVAVAPMHFPTLLRETGSAVLIRDEAEELVARKAVTRELGTGPVPTAIARFIDGAFERGRERWSGGAPRPLADAVRSTDDFFRRWIQADQMEPDNQDVR</sequence>
<dbReference type="Proteomes" id="UP000523821">
    <property type="component" value="Unassembled WGS sequence"/>
</dbReference>
<organism evidence="1 2">
    <name type="scientific">Prosthecomicrobium pneumaticum</name>
    <dbReference type="NCBI Taxonomy" id="81895"/>
    <lineage>
        <taxon>Bacteria</taxon>
        <taxon>Pseudomonadati</taxon>
        <taxon>Pseudomonadota</taxon>
        <taxon>Alphaproteobacteria</taxon>
        <taxon>Hyphomicrobiales</taxon>
        <taxon>Kaistiaceae</taxon>
        <taxon>Prosthecomicrobium</taxon>
    </lineage>
</organism>
<evidence type="ECO:0000313" key="2">
    <source>
        <dbReference type="Proteomes" id="UP000523821"/>
    </source>
</evidence>
<dbReference type="EMBL" id="JACHOO010000005">
    <property type="protein sequence ID" value="MBB5753604.1"/>
    <property type="molecule type" value="Genomic_DNA"/>
</dbReference>
<dbReference type="PANTHER" id="PTHR34817">
    <property type="entry name" value="NUCLEOTIDYLTRANSFERASE"/>
    <property type="match status" value="1"/>
</dbReference>
<reference evidence="1 2" key="1">
    <citation type="submission" date="2020-08" db="EMBL/GenBank/DDBJ databases">
        <title>Genomic Encyclopedia of Type Strains, Phase IV (KMG-IV): sequencing the most valuable type-strain genomes for metagenomic binning, comparative biology and taxonomic classification.</title>
        <authorList>
            <person name="Goeker M."/>
        </authorList>
    </citation>
    <scope>NUCLEOTIDE SEQUENCE [LARGE SCALE GENOMIC DNA]</scope>
    <source>
        <strain evidence="1 2">DSM 16268</strain>
    </source>
</reference>
<evidence type="ECO:0000313" key="1">
    <source>
        <dbReference type="EMBL" id="MBB5753604.1"/>
    </source>
</evidence>
<name>A0A7W9FMV2_9HYPH</name>
<dbReference type="InterPro" id="IPR018775">
    <property type="entry name" value="RlaP"/>
</dbReference>
<dbReference type="AlphaFoldDB" id="A0A7W9FMV2"/>
<accession>A0A7W9FMV2</accession>
<dbReference type="PANTHER" id="PTHR34817:SF2">
    <property type="entry name" value="NUCLEOTIDYLTRANSFERASE"/>
    <property type="match status" value="1"/>
</dbReference>
<evidence type="ECO:0008006" key="3">
    <source>
        <dbReference type="Google" id="ProtNLM"/>
    </source>
</evidence>